<feature type="region of interest" description="Disordered" evidence="1">
    <location>
        <begin position="1"/>
        <end position="163"/>
    </location>
</feature>
<protein>
    <recommendedName>
        <fullName evidence="4">RRM domain-containing protein</fullName>
    </recommendedName>
</protein>
<evidence type="ECO:0000256" key="1">
    <source>
        <dbReference type="SAM" id="MobiDB-lite"/>
    </source>
</evidence>
<comment type="caution">
    <text evidence="2">The sequence shown here is derived from an EMBL/GenBank/DDBJ whole genome shotgun (WGS) entry which is preliminary data.</text>
</comment>
<reference evidence="2 3" key="1">
    <citation type="submission" date="2024-02" db="EMBL/GenBank/DDBJ databases">
        <authorList>
            <person name="Chen Y."/>
            <person name="Shah S."/>
            <person name="Dougan E. K."/>
            <person name="Thang M."/>
            <person name="Chan C."/>
        </authorList>
    </citation>
    <scope>NUCLEOTIDE SEQUENCE [LARGE SCALE GENOMIC DNA]</scope>
</reference>
<gene>
    <name evidence="2" type="ORF">CCMP2556_LOCUS44946</name>
</gene>
<dbReference type="EMBL" id="CAXAMN010025306">
    <property type="protein sequence ID" value="CAK9094206.1"/>
    <property type="molecule type" value="Genomic_DNA"/>
</dbReference>
<feature type="compositionally biased region" description="Basic and acidic residues" evidence="1">
    <location>
        <begin position="82"/>
        <end position="101"/>
    </location>
</feature>
<dbReference type="PANTHER" id="PTHR13288">
    <property type="entry name" value="SPLICING FACTOR 45 SPF45"/>
    <property type="match status" value="1"/>
</dbReference>
<keyword evidence="3" id="KW-1185">Reference proteome</keyword>
<dbReference type="InterPro" id="IPR035979">
    <property type="entry name" value="RBD_domain_sf"/>
</dbReference>
<sequence>MESAEKQHSFEAAAQLKSTDAEKDDVKTSVFAPEMTDATGDMKKEGVKSTVSAPEMTDATGDMKKEGMKSSALAPELTDTPADEKKEAARSSDSAPEKTDTDVGPAAEKSNVVPERTDAADVKKEAKEAVKPSPLPSEKAKTPDVKKGAADLTPSRKPNCHSQAKKRIMQNLKGLKLEKAQFPTKILRCLRLLGHHHLTLQLASLLAREGEGEEKEALMKQRAAAETSRAQEYDPAKPNDYDEFCRRRCVVKELSGKSDDEAVRIFLEYEDVAAATKAFADLNGRYFGGRTVRARFFDEKLFAQDR</sequence>
<organism evidence="2 3">
    <name type="scientific">Durusdinium trenchii</name>
    <dbReference type="NCBI Taxonomy" id="1381693"/>
    <lineage>
        <taxon>Eukaryota</taxon>
        <taxon>Sar</taxon>
        <taxon>Alveolata</taxon>
        <taxon>Dinophyceae</taxon>
        <taxon>Suessiales</taxon>
        <taxon>Symbiodiniaceae</taxon>
        <taxon>Durusdinium</taxon>
    </lineage>
</organism>
<name>A0ABP0R4G2_9DINO</name>
<evidence type="ECO:0008006" key="4">
    <source>
        <dbReference type="Google" id="ProtNLM"/>
    </source>
</evidence>
<dbReference type="PANTHER" id="PTHR13288:SF8">
    <property type="entry name" value="SPLICING FACTOR 45"/>
    <property type="match status" value="1"/>
</dbReference>
<dbReference type="Proteomes" id="UP001642484">
    <property type="component" value="Unassembled WGS sequence"/>
</dbReference>
<dbReference type="Gene3D" id="3.30.70.330">
    <property type="match status" value="1"/>
</dbReference>
<dbReference type="InterPro" id="IPR040052">
    <property type="entry name" value="RBM17"/>
</dbReference>
<proteinExistence type="predicted"/>
<accession>A0ABP0R4G2</accession>
<dbReference type="InterPro" id="IPR012677">
    <property type="entry name" value="Nucleotide-bd_a/b_plait_sf"/>
</dbReference>
<evidence type="ECO:0000313" key="3">
    <source>
        <dbReference type="Proteomes" id="UP001642484"/>
    </source>
</evidence>
<feature type="compositionally biased region" description="Basic and acidic residues" evidence="1">
    <location>
        <begin position="138"/>
        <end position="149"/>
    </location>
</feature>
<evidence type="ECO:0000313" key="2">
    <source>
        <dbReference type="EMBL" id="CAK9094206.1"/>
    </source>
</evidence>
<feature type="compositionally biased region" description="Basic and acidic residues" evidence="1">
    <location>
        <begin position="115"/>
        <end position="130"/>
    </location>
</feature>
<dbReference type="SUPFAM" id="SSF54928">
    <property type="entry name" value="RNA-binding domain, RBD"/>
    <property type="match status" value="1"/>
</dbReference>